<sequence>MKKVGKPVFFIIVLLIAAMGYLTVAGVTTVYGDSTTRAIKGIDDVRWGIDIRGGVDVTFSPPEGVTATAEEMDAAESIIQVRLVSQNITDSEVYTDHDKNRIIVRFPWKADETEFNPEQAIAELGAMANLTFREGANIGPDGKPAGDTLNKLVLEGKDIESATAVYSTASSASTPEYGVELKLKESGKQKFAEATGRLIGQPISIWMDETLISAPTVRNQINDGIAQITGQFTSQEATDLANKINAGALPFALVTENYNTISPTLGAGAKDAMMMAGAIAFAVVAAIMLVCYRLPGLVAIIALAGQVILMIASITGFFSVFPSFTLTLPGIAGIILAIGFGVDANIITAERIKEELANGRSLDSAVDSGFKRAFSAILDGNVTVIIVAIILMGSFGPPDSLFARILSPLFFMFGTSAAGTIYSFGYTLLIGVLLNLLMGVLASRLMLKSISRQSWARNPALYGGKN</sequence>
<evidence type="ECO:0000256" key="1">
    <source>
        <dbReference type="ARBA" id="ARBA00004651"/>
    </source>
</evidence>
<dbReference type="PANTHER" id="PTHR30081:SF1">
    <property type="entry name" value="PROTEIN TRANSLOCASE SUBUNIT SECD"/>
    <property type="match status" value="1"/>
</dbReference>
<dbReference type="NCBIfam" id="TIGR00916">
    <property type="entry name" value="2A0604s01"/>
    <property type="match status" value="1"/>
</dbReference>
<evidence type="ECO:0000256" key="6">
    <source>
        <dbReference type="ARBA" id="ARBA00022989"/>
    </source>
</evidence>
<comment type="function">
    <text evidence="9">Part of the Sec protein translocase complex. Interacts with the SecYEG preprotein conducting channel. SecDF uses the proton motive force (PMF) to complete protein translocation after the ATP-dependent function of SecA.</text>
</comment>
<feature type="transmembrane region" description="Helical" evidence="9">
    <location>
        <begin position="373"/>
        <end position="394"/>
    </location>
</feature>
<evidence type="ECO:0000256" key="5">
    <source>
        <dbReference type="ARBA" id="ARBA00022927"/>
    </source>
</evidence>
<keyword evidence="6 9" id="KW-1133">Transmembrane helix</keyword>
<evidence type="ECO:0000256" key="8">
    <source>
        <dbReference type="ARBA" id="ARBA00023136"/>
    </source>
</evidence>
<evidence type="ECO:0000313" key="13">
    <source>
        <dbReference type="Proteomes" id="UP000658131"/>
    </source>
</evidence>
<evidence type="ECO:0000256" key="7">
    <source>
        <dbReference type="ARBA" id="ARBA00023010"/>
    </source>
</evidence>
<feature type="domain" description="SecDF P1 head subdomain" evidence="11">
    <location>
        <begin position="151"/>
        <end position="250"/>
    </location>
</feature>
<gene>
    <name evidence="9" type="primary">secD</name>
    <name evidence="12" type="ORF">H8717_06475</name>
</gene>
<dbReference type="InterPro" id="IPR054384">
    <property type="entry name" value="SecDF_P1_head"/>
</dbReference>
<dbReference type="Gene3D" id="3.30.1360.200">
    <property type="match status" value="1"/>
</dbReference>
<feature type="transmembrane region" description="Helical" evidence="9">
    <location>
        <begin position="428"/>
        <end position="447"/>
    </location>
</feature>
<comment type="similarity">
    <text evidence="9">Belongs to the SecD/SecF family. SecD subfamily.</text>
</comment>
<dbReference type="Gene3D" id="1.20.1640.10">
    <property type="entry name" value="Multidrug efflux transporter AcrB transmembrane domain"/>
    <property type="match status" value="1"/>
</dbReference>
<organism evidence="12 13">
    <name type="scientific">Yanshouia hominis</name>
    <dbReference type="NCBI Taxonomy" id="2763673"/>
    <lineage>
        <taxon>Bacteria</taxon>
        <taxon>Bacillati</taxon>
        <taxon>Bacillota</taxon>
        <taxon>Clostridia</taxon>
        <taxon>Eubacteriales</taxon>
        <taxon>Oscillospiraceae</taxon>
        <taxon>Yanshouia</taxon>
    </lineage>
</organism>
<dbReference type="Proteomes" id="UP000658131">
    <property type="component" value="Unassembled WGS sequence"/>
</dbReference>
<dbReference type="RefSeq" id="WP_262399605.1">
    <property type="nucleotide sequence ID" value="NZ_JACRTB010000008.1"/>
</dbReference>
<dbReference type="InterPro" id="IPR022813">
    <property type="entry name" value="SecD/SecF_arch_bac"/>
</dbReference>
<dbReference type="Pfam" id="PF02355">
    <property type="entry name" value="SecD_SecF_C"/>
    <property type="match status" value="1"/>
</dbReference>
<dbReference type="EMBL" id="JACRTB010000008">
    <property type="protein sequence ID" value="MBC8576051.1"/>
    <property type="molecule type" value="Genomic_DNA"/>
</dbReference>
<evidence type="ECO:0000256" key="4">
    <source>
        <dbReference type="ARBA" id="ARBA00022692"/>
    </source>
</evidence>
<comment type="subcellular location">
    <subcellularLocation>
        <location evidence="1 9">Cell membrane</location>
        <topology evidence="1 9">Multi-pass membrane protein</topology>
    </subcellularLocation>
</comment>
<evidence type="ECO:0000259" key="10">
    <source>
        <dbReference type="Pfam" id="PF02355"/>
    </source>
</evidence>
<reference evidence="12 13" key="1">
    <citation type="submission" date="2020-08" db="EMBL/GenBank/DDBJ databases">
        <title>Genome public.</title>
        <authorList>
            <person name="Liu C."/>
            <person name="Sun Q."/>
        </authorList>
    </citation>
    <scope>NUCLEOTIDE SEQUENCE [LARGE SCALE GENOMIC DNA]</scope>
    <source>
        <strain evidence="12 13">BX1</strain>
    </source>
</reference>
<evidence type="ECO:0000256" key="3">
    <source>
        <dbReference type="ARBA" id="ARBA00022475"/>
    </source>
</evidence>
<proteinExistence type="inferred from homology"/>
<protein>
    <recommendedName>
        <fullName evidence="9">Protein translocase subunit SecD</fullName>
    </recommendedName>
</protein>
<dbReference type="Pfam" id="PF22599">
    <property type="entry name" value="SecDF_P1_head"/>
    <property type="match status" value="1"/>
</dbReference>
<evidence type="ECO:0000256" key="9">
    <source>
        <dbReference type="HAMAP-Rule" id="MF_01463"/>
    </source>
</evidence>
<keyword evidence="7 9" id="KW-0811">Translocation</keyword>
<keyword evidence="2 9" id="KW-0813">Transport</keyword>
<evidence type="ECO:0000256" key="2">
    <source>
        <dbReference type="ARBA" id="ARBA00022448"/>
    </source>
</evidence>
<accession>A0ABR7NI21</accession>
<dbReference type="SUPFAM" id="SSF82866">
    <property type="entry name" value="Multidrug efflux transporter AcrB transmembrane domain"/>
    <property type="match status" value="1"/>
</dbReference>
<keyword evidence="13" id="KW-1185">Reference proteome</keyword>
<dbReference type="InterPro" id="IPR048634">
    <property type="entry name" value="SecD_SecF_C"/>
</dbReference>
<evidence type="ECO:0000259" key="11">
    <source>
        <dbReference type="Pfam" id="PF22599"/>
    </source>
</evidence>
<comment type="caution">
    <text evidence="12">The sequence shown here is derived from an EMBL/GenBank/DDBJ whole genome shotgun (WGS) entry which is preliminary data.</text>
</comment>
<keyword evidence="8 9" id="KW-0472">Membrane</keyword>
<dbReference type="HAMAP" id="MF_01463_B">
    <property type="entry name" value="SecD_B"/>
    <property type="match status" value="1"/>
</dbReference>
<feature type="transmembrane region" description="Helical" evidence="9">
    <location>
        <begin position="297"/>
        <end position="321"/>
    </location>
</feature>
<keyword evidence="4 9" id="KW-0812">Transmembrane</keyword>
<name>A0ABR7NI21_9FIRM</name>
<comment type="caution">
    <text evidence="9">Lacks conserved residue(s) required for the propagation of feature annotation.</text>
</comment>
<keyword evidence="3 9" id="KW-1003">Cell membrane</keyword>
<dbReference type="InterPro" id="IPR005791">
    <property type="entry name" value="SecD"/>
</dbReference>
<feature type="domain" description="Protein export membrane protein SecD/SecF C-terminal" evidence="10">
    <location>
        <begin position="254"/>
        <end position="394"/>
    </location>
</feature>
<comment type="subunit">
    <text evidence="9">Forms a complex with SecF. Part of the essential Sec protein translocation apparatus which comprises SecA, SecYEG and auxiliary proteins SecDF. Other proteins may also be involved.</text>
</comment>
<dbReference type="InterPro" id="IPR055344">
    <property type="entry name" value="SecD_SecF_C_bact"/>
</dbReference>
<dbReference type="Gene3D" id="3.30.70.3400">
    <property type="match status" value="1"/>
</dbReference>
<feature type="transmembrane region" description="Helical" evidence="9">
    <location>
        <begin position="272"/>
        <end position="290"/>
    </location>
</feature>
<evidence type="ECO:0000313" key="12">
    <source>
        <dbReference type="EMBL" id="MBC8576051.1"/>
    </source>
</evidence>
<keyword evidence="5 9" id="KW-0653">Protein transport</keyword>
<dbReference type="PANTHER" id="PTHR30081">
    <property type="entry name" value="PROTEIN-EXPORT MEMBRANE PROTEIN SEC"/>
    <property type="match status" value="1"/>
</dbReference>